<dbReference type="Gene3D" id="3.40.50.2300">
    <property type="match status" value="2"/>
</dbReference>
<evidence type="ECO:0000313" key="7">
    <source>
        <dbReference type="EMBL" id="ADU50694.1"/>
    </source>
</evidence>
<dbReference type="PROSITE" id="PS51257">
    <property type="entry name" value="PROKAR_LIPOPROTEIN"/>
    <property type="match status" value="1"/>
</dbReference>
<dbReference type="Pfam" id="PF13458">
    <property type="entry name" value="Peripla_BP_6"/>
    <property type="match status" value="1"/>
</dbReference>
<dbReference type="CDD" id="cd06342">
    <property type="entry name" value="PBP1_ABC_LIVBP-like"/>
    <property type="match status" value="1"/>
</dbReference>
<accession>E6SHD0</accession>
<evidence type="ECO:0000256" key="2">
    <source>
        <dbReference type="ARBA" id="ARBA00022448"/>
    </source>
</evidence>
<dbReference type="PANTHER" id="PTHR47151:SF2">
    <property type="entry name" value="AMINO ACID BINDING PROTEIN"/>
    <property type="match status" value="1"/>
</dbReference>
<dbReference type="eggNOG" id="COG0683">
    <property type="taxonomic scope" value="Bacteria"/>
</dbReference>
<feature type="domain" description="Leucine-binding protein" evidence="6">
    <location>
        <begin position="45"/>
        <end position="386"/>
    </location>
</feature>
<dbReference type="InterPro" id="IPR028081">
    <property type="entry name" value="Leu-bd"/>
</dbReference>
<dbReference type="InterPro" id="IPR000709">
    <property type="entry name" value="Leu_Ile_Val-bd"/>
</dbReference>
<evidence type="ECO:0000256" key="1">
    <source>
        <dbReference type="ARBA" id="ARBA00010062"/>
    </source>
</evidence>
<dbReference type="GO" id="GO:0006865">
    <property type="term" value="P:amino acid transport"/>
    <property type="evidence" value="ECO:0007669"/>
    <property type="project" value="UniProtKB-KW"/>
</dbReference>
<dbReference type="EMBL" id="CP002344">
    <property type="protein sequence ID" value="ADU50694.1"/>
    <property type="molecule type" value="Genomic_DNA"/>
</dbReference>
<protein>
    <submittedName>
        <fullName evidence="7">Extracellular ligand-binding receptor</fullName>
    </submittedName>
</protein>
<keyword evidence="3 5" id="KW-0732">Signal</keyword>
<name>E6SHD0_THEM7</name>
<dbReference type="OrthoDB" id="9783240at2"/>
<dbReference type="HOGENOM" id="CLU_027128_6_0_9"/>
<sequence length="396" mass="42230">MDRGTWLRRVRRGTLVLLAGALMVGAAACGGAGGGGSSDSGGDKIVIGVQGPFTGDYAAEGKGFRQAIDLLKEQVNAQGGVLGKQIEVVYEDDKGQPNESTLAAQKLVSQKVVAVIGSYNSTATEAAQQVYADAGILHITPSSTATHLTEKGLKNFFRMAFLDSAQGQFAASLLVDKLGAKKVALVHDSSTYAEGLAKWTRQFLEQKGAQVVFYDAINPQESDYSALLANLKSTNPDAIYFTGYFSQAGLLVKQARDMGITVPIAAGNASNNDEVIKTAGAAAEGFITTTEPAPADLPYDEARKFVEDYKAKYNEDPVSIWTAMAADSFRVIIEAIEKTQSTDPAKLADYLRNDLQDFPGITGPITFDDKGDREGTVYAAYQVKNGKFTLLVPPQQ</sequence>
<evidence type="ECO:0000256" key="3">
    <source>
        <dbReference type="ARBA" id="ARBA00022729"/>
    </source>
</evidence>
<dbReference type="KEGG" id="tmr:Tmar_0573"/>
<keyword evidence="2" id="KW-0813">Transport</keyword>
<dbReference type="Proteomes" id="UP000008915">
    <property type="component" value="Chromosome"/>
</dbReference>
<evidence type="ECO:0000259" key="6">
    <source>
        <dbReference type="Pfam" id="PF13458"/>
    </source>
</evidence>
<dbReference type="RefSeq" id="WP_013494999.1">
    <property type="nucleotide sequence ID" value="NC_014831.1"/>
</dbReference>
<keyword evidence="8" id="KW-1185">Reference proteome</keyword>
<feature type="chain" id="PRO_5003211192" evidence="5">
    <location>
        <begin position="29"/>
        <end position="396"/>
    </location>
</feature>
<reference evidence="7 8" key="1">
    <citation type="journal article" date="2010" name="Stand. Genomic Sci.">
        <title>Complete genome sequence of Thermaerobacter marianensis type strain (7p75a).</title>
        <authorList>
            <person name="Han C."/>
            <person name="Gu W."/>
            <person name="Zhang X."/>
            <person name="Lapidus A."/>
            <person name="Nolan M."/>
            <person name="Copeland A."/>
            <person name="Lucas S."/>
            <person name="Del Rio T.G."/>
            <person name="Tice H."/>
            <person name="Cheng J.F."/>
            <person name="Tapia R."/>
            <person name="Goodwin L."/>
            <person name="Pitluck S."/>
            <person name="Pagani I."/>
            <person name="Ivanova N."/>
            <person name="Mavromatis K."/>
            <person name="Mikhailova N."/>
            <person name="Pati A."/>
            <person name="Chen A."/>
            <person name="Palaniappan K."/>
            <person name="Land M."/>
            <person name="Hauser L."/>
            <person name="Chang Y.J."/>
            <person name="Jeffries C.D."/>
            <person name="Schneider S."/>
            <person name="Rohde M."/>
            <person name="Goker M."/>
            <person name="Pukall R."/>
            <person name="Woyke T."/>
            <person name="Bristow J."/>
            <person name="Eisen J.A."/>
            <person name="Markowitz V."/>
            <person name="Hugenholtz P."/>
            <person name="Kyrpides N.C."/>
            <person name="Klenk H.P."/>
            <person name="Detter J.C."/>
        </authorList>
    </citation>
    <scope>NUCLEOTIDE SEQUENCE [LARGE SCALE GENOMIC DNA]</scope>
    <source>
        <strain evidence="8">ATCC 700841 / DSM 12885 / JCM 10246 / 7p75a</strain>
    </source>
</reference>
<reference evidence="8" key="2">
    <citation type="journal article" date="2010" name="Stand. Genomic Sci.">
        <title>Complete genome sequence of Thermaerobacter marianensis type strain (7p75aT).</title>
        <authorList>
            <person name="Han C."/>
            <person name="Gu W."/>
            <person name="Zhang X."/>
            <person name="Lapidus A."/>
            <person name="Nolan M."/>
            <person name="Copeland A."/>
            <person name="Lucas S."/>
            <person name="Glavina Del Rio T."/>
            <person name="Tice H."/>
            <person name="Cheng J."/>
            <person name="Tapia R."/>
            <person name="Goodwin L."/>
            <person name="Pitluck S."/>
            <person name="Pagani I."/>
            <person name="Ivanova N."/>
            <person name="Mavromatis K."/>
            <person name="Mikhailova N."/>
            <person name="Pati A."/>
            <person name="Chen A."/>
            <person name="Palaniappan K."/>
            <person name="Land M."/>
            <person name="Hauser L."/>
            <person name="Chang Y."/>
            <person name="Jeffries C."/>
            <person name="Schneider S."/>
            <person name="Rohde M."/>
            <person name="Goker M."/>
            <person name="Pukall R."/>
            <person name="Woyke T."/>
            <person name="Bristow J."/>
            <person name="Eisen J."/>
            <person name="Markowitz V."/>
            <person name="Hugenholtz P."/>
            <person name="Kyrpides N."/>
            <person name="Klenk H."/>
            <person name="Detter J."/>
        </authorList>
    </citation>
    <scope>NUCLEOTIDE SEQUENCE [LARGE SCALE GENOMIC DNA]</scope>
    <source>
        <strain evidence="8">ATCC 700841 / DSM 12885 / JCM 10246 / 7p75a</strain>
    </source>
</reference>
<keyword evidence="7" id="KW-0675">Receptor</keyword>
<dbReference type="PANTHER" id="PTHR47151">
    <property type="entry name" value="LEU/ILE/VAL-BINDING ABC TRANSPORTER SUBUNIT"/>
    <property type="match status" value="1"/>
</dbReference>
<feature type="signal peptide" evidence="5">
    <location>
        <begin position="1"/>
        <end position="28"/>
    </location>
</feature>
<proteinExistence type="inferred from homology"/>
<evidence type="ECO:0000256" key="4">
    <source>
        <dbReference type="ARBA" id="ARBA00022970"/>
    </source>
</evidence>
<dbReference type="STRING" id="644966.Tmar_0573"/>
<dbReference type="SUPFAM" id="SSF53822">
    <property type="entry name" value="Periplasmic binding protein-like I"/>
    <property type="match status" value="1"/>
</dbReference>
<keyword evidence="4" id="KW-0029">Amino-acid transport</keyword>
<evidence type="ECO:0000256" key="5">
    <source>
        <dbReference type="SAM" id="SignalP"/>
    </source>
</evidence>
<comment type="similarity">
    <text evidence="1">Belongs to the leucine-binding protein family.</text>
</comment>
<dbReference type="InterPro" id="IPR028082">
    <property type="entry name" value="Peripla_BP_I"/>
</dbReference>
<gene>
    <name evidence="7" type="ordered locus">Tmar_0573</name>
</gene>
<dbReference type="PRINTS" id="PR00337">
    <property type="entry name" value="LEUILEVALBP"/>
</dbReference>
<organism evidence="7 8">
    <name type="scientific">Thermaerobacter marianensis (strain ATCC 700841 / DSM 12885 / JCM 10246 / 7p75a)</name>
    <dbReference type="NCBI Taxonomy" id="644966"/>
    <lineage>
        <taxon>Bacteria</taxon>
        <taxon>Bacillati</taxon>
        <taxon>Bacillota</taxon>
        <taxon>Clostridia</taxon>
        <taxon>Eubacteriales</taxon>
        <taxon>Clostridiales Family XVII. Incertae Sedis</taxon>
        <taxon>Thermaerobacter</taxon>
    </lineage>
</organism>
<dbReference type="AlphaFoldDB" id="E6SHD0"/>
<evidence type="ECO:0000313" key="8">
    <source>
        <dbReference type="Proteomes" id="UP000008915"/>
    </source>
</evidence>